<dbReference type="EMBL" id="DVJO01000034">
    <property type="protein sequence ID" value="HIS82264.1"/>
    <property type="molecule type" value="Genomic_DNA"/>
</dbReference>
<evidence type="ECO:0000256" key="1">
    <source>
        <dbReference type="SAM" id="Phobius"/>
    </source>
</evidence>
<dbReference type="NCBIfam" id="TIGR02532">
    <property type="entry name" value="IV_pilin_GFxxxE"/>
    <property type="match status" value="1"/>
</dbReference>
<reference evidence="2" key="2">
    <citation type="journal article" date="2021" name="PeerJ">
        <title>Extensive microbial diversity within the chicken gut microbiome revealed by metagenomics and culture.</title>
        <authorList>
            <person name="Gilroy R."/>
            <person name="Ravi A."/>
            <person name="Getino M."/>
            <person name="Pursley I."/>
            <person name="Horton D.L."/>
            <person name="Alikhan N.F."/>
            <person name="Baker D."/>
            <person name="Gharbi K."/>
            <person name="Hall N."/>
            <person name="Watson M."/>
            <person name="Adriaenssens E.M."/>
            <person name="Foster-Nyarko E."/>
            <person name="Jarju S."/>
            <person name="Secka A."/>
            <person name="Antonio M."/>
            <person name="Oren A."/>
            <person name="Chaudhuri R.R."/>
            <person name="La Ragione R."/>
            <person name="Hildebrand F."/>
            <person name="Pallen M.J."/>
        </authorList>
    </citation>
    <scope>NUCLEOTIDE SEQUENCE</scope>
    <source>
        <strain evidence="2">CHK152-2994</strain>
    </source>
</reference>
<organism evidence="2 3">
    <name type="scientific">Candidatus Scatenecus faecavium</name>
    <dbReference type="NCBI Taxonomy" id="2840915"/>
    <lineage>
        <taxon>Bacteria</taxon>
        <taxon>Candidatus Scatenecus</taxon>
    </lineage>
</organism>
<dbReference type="InterPro" id="IPR012902">
    <property type="entry name" value="N_methyl_site"/>
</dbReference>
<comment type="caution">
    <text evidence="2">The sequence shown here is derived from an EMBL/GenBank/DDBJ whole genome shotgun (WGS) entry which is preliminary data.</text>
</comment>
<keyword evidence="1" id="KW-1133">Transmembrane helix</keyword>
<gene>
    <name evidence="2" type="ORF">IAD41_01485</name>
</gene>
<name>A0A9D1FV34_9BACT</name>
<reference evidence="2" key="1">
    <citation type="submission" date="2020-10" db="EMBL/GenBank/DDBJ databases">
        <authorList>
            <person name="Gilroy R."/>
        </authorList>
    </citation>
    <scope>NUCLEOTIDE SEQUENCE</scope>
    <source>
        <strain evidence="2">CHK152-2994</strain>
    </source>
</reference>
<feature type="transmembrane region" description="Helical" evidence="1">
    <location>
        <begin position="91"/>
        <end position="112"/>
    </location>
</feature>
<accession>A0A9D1FV34</accession>
<evidence type="ECO:0000313" key="3">
    <source>
        <dbReference type="Proteomes" id="UP000824139"/>
    </source>
</evidence>
<proteinExistence type="predicted"/>
<dbReference type="AlphaFoldDB" id="A0A9D1FV34"/>
<protein>
    <submittedName>
        <fullName evidence="2">Type II secretion system protein</fullName>
    </submittedName>
</protein>
<keyword evidence="1" id="KW-0472">Membrane</keyword>
<keyword evidence="1" id="KW-0812">Transmembrane</keyword>
<dbReference type="Proteomes" id="UP000824139">
    <property type="component" value="Unassembled WGS sequence"/>
</dbReference>
<evidence type="ECO:0000313" key="2">
    <source>
        <dbReference type="EMBL" id="HIS82264.1"/>
    </source>
</evidence>
<sequence length="309" mass="34891">MSFLGDLFSLNSSLARYRFENKFPKSSGAKERIISWIASHALAMTERNTSKVKRCNKNVTNSSPLTVHRLLINETVFSTFTSHFSPFKKPAFTMAEVLITLGIIGLVAAMTMGSVINKFKEREIVAKLKKINTILSQALVSAIDEQGTVDTWDLIKGDDPEGSAFLLVNYFERYFKILSNCETKQSCVGTKPYKYLNGVNHIDYSNQRAYKHVVLSDGTLLIFHVDREFIKCTNSKYVCATVFVDTNGYFKGPNQFGKDFFMFAIKKDKIVPYGMPNFESGCNKNVGSGYGLTCGAWVLFYENMDYLHM</sequence>